<feature type="transmembrane region" description="Helical" evidence="2">
    <location>
        <begin position="120"/>
        <end position="139"/>
    </location>
</feature>
<keyword evidence="4" id="KW-1185">Reference proteome</keyword>
<reference evidence="4" key="1">
    <citation type="submission" date="2018-12" db="EMBL/GenBank/DDBJ databases">
        <title>Tengunoibacter tsumagoiensis gen. nov., sp. nov., Dictyobacter kobayashii sp. nov., D. alpinus sp. nov., and D. joshuensis sp. nov. and description of Dictyobacteraceae fam. nov. within the order Ktedonobacterales isolated from Tengu-no-mugimeshi.</title>
        <authorList>
            <person name="Wang C.M."/>
            <person name="Zheng Y."/>
            <person name="Sakai Y."/>
            <person name="Toyoda A."/>
            <person name="Minakuchi Y."/>
            <person name="Abe K."/>
            <person name="Yokota A."/>
            <person name="Yabe S."/>
        </authorList>
    </citation>
    <scope>NUCLEOTIDE SEQUENCE [LARGE SCALE GENOMIC DNA]</scope>
    <source>
        <strain evidence="4">S-27</strain>
    </source>
</reference>
<dbReference type="AlphaFoldDB" id="A0A401ZAZ8"/>
<dbReference type="Proteomes" id="UP000287224">
    <property type="component" value="Unassembled WGS sequence"/>
</dbReference>
<dbReference type="EMBL" id="BIFQ01000001">
    <property type="protein sequence ID" value="GCE04071.1"/>
    <property type="molecule type" value="Genomic_DNA"/>
</dbReference>
<evidence type="ECO:0000313" key="4">
    <source>
        <dbReference type="Proteomes" id="UP000287224"/>
    </source>
</evidence>
<gene>
    <name evidence="3" type="ORF">KDAU_14000</name>
</gene>
<feature type="compositionally biased region" description="Low complexity" evidence="1">
    <location>
        <begin position="30"/>
        <end position="49"/>
    </location>
</feature>
<feature type="compositionally biased region" description="Polar residues" evidence="1">
    <location>
        <begin position="11"/>
        <end position="29"/>
    </location>
</feature>
<keyword evidence="2" id="KW-0812">Transmembrane</keyword>
<keyword evidence="2" id="KW-1133">Transmembrane helix</keyword>
<protein>
    <recommendedName>
        <fullName evidence="5">3-keto-disaccharide hydrolase domain-containing protein</fullName>
    </recommendedName>
</protein>
<keyword evidence="2" id="KW-0472">Membrane</keyword>
<proteinExistence type="predicted"/>
<dbReference type="Gene3D" id="2.60.120.560">
    <property type="entry name" value="Exo-inulinase, domain 1"/>
    <property type="match status" value="1"/>
</dbReference>
<accession>A0A401ZAZ8</accession>
<sequence length="382" mass="41806">MNRQADLKPSGNPNDTTDNLPSSSNATRNLGNTGILPGPTGTPGKTGTLMHPAGEYSGDTGMLKLNQAVKVVRIPVAGKPGEYKTGILPMLAQSDTSALPPTTPPQNQTWQQKVKQHSKFIALATFIVLIIFSSGIYLLTRTTGHTTASVNAVKSSIKQVSLNATATANVQATATFEQSLLINDSLSSNTREWLTTQNRDDLTKKGIKIFFQDNAYHISSTATGGIAYFADALLVNEITPANFTFSVDAQQIKGDENSQYNFYGLLFSYIEINRQPISYAFRVINNKADRRYEFCTFDNRRQEHKWSDPIWKKATGKEFHNGKGKNNLKVQVKDHTFTFYVNGQKLGSIRDTKYGPGSIGLGVNGLPAGSEVAFTNLLLTKN</sequence>
<evidence type="ECO:0000313" key="3">
    <source>
        <dbReference type="EMBL" id="GCE04071.1"/>
    </source>
</evidence>
<comment type="caution">
    <text evidence="3">The sequence shown here is derived from an EMBL/GenBank/DDBJ whole genome shotgun (WGS) entry which is preliminary data.</text>
</comment>
<evidence type="ECO:0000256" key="2">
    <source>
        <dbReference type="SAM" id="Phobius"/>
    </source>
</evidence>
<organism evidence="3 4">
    <name type="scientific">Dictyobacter aurantiacus</name>
    <dbReference type="NCBI Taxonomy" id="1936993"/>
    <lineage>
        <taxon>Bacteria</taxon>
        <taxon>Bacillati</taxon>
        <taxon>Chloroflexota</taxon>
        <taxon>Ktedonobacteria</taxon>
        <taxon>Ktedonobacterales</taxon>
        <taxon>Dictyobacteraceae</taxon>
        <taxon>Dictyobacter</taxon>
    </lineage>
</organism>
<feature type="region of interest" description="Disordered" evidence="1">
    <location>
        <begin position="1"/>
        <end position="55"/>
    </location>
</feature>
<evidence type="ECO:0000256" key="1">
    <source>
        <dbReference type="SAM" id="MobiDB-lite"/>
    </source>
</evidence>
<name>A0A401ZAZ8_9CHLR</name>
<evidence type="ECO:0008006" key="5">
    <source>
        <dbReference type="Google" id="ProtNLM"/>
    </source>
</evidence>